<gene>
    <name evidence="1" type="ORF">CMC5_077230</name>
</gene>
<sequence length="48" mass="5393">MSVECSTKAPDHWEVVRSHCVLVQNIIPCKIRIVDILNPRFDIADSGS</sequence>
<proteinExistence type="predicted"/>
<reference evidence="1 2" key="1">
    <citation type="submission" date="2015-07" db="EMBL/GenBank/DDBJ databases">
        <title>Genome analysis of myxobacterium Chondromyces crocatus Cm c5 reveals a high potential for natural compound synthesis and the genetic basis for the loss of fruiting body formation.</title>
        <authorList>
            <person name="Zaburannyi N."/>
            <person name="Bunk B."/>
            <person name="Maier J."/>
            <person name="Overmann J."/>
            <person name="Mueller R."/>
        </authorList>
    </citation>
    <scope>NUCLEOTIDE SEQUENCE [LARGE SCALE GENOMIC DNA]</scope>
    <source>
        <strain evidence="1 2">Cm c5</strain>
    </source>
</reference>
<dbReference type="KEGG" id="ccro:CMC5_077230"/>
<organism evidence="1 2">
    <name type="scientific">Chondromyces crocatus</name>
    <dbReference type="NCBI Taxonomy" id="52"/>
    <lineage>
        <taxon>Bacteria</taxon>
        <taxon>Pseudomonadati</taxon>
        <taxon>Myxococcota</taxon>
        <taxon>Polyangia</taxon>
        <taxon>Polyangiales</taxon>
        <taxon>Polyangiaceae</taxon>
        <taxon>Chondromyces</taxon>
    </lineage>
</organism>
<evidence type="ECO:0000313" key="2">
    <source>
        <dbReference type="Proteomes" id="UP000067626"/>
    </source>
</evidence>
<name>A0A0K1ERL9_CHOCO</name>
<protein>
    <submittedName>
        <fullName evidence="1">Uncharacterized protein</fullName>
    </submittedName>
</protein>
<keyword evidence="2" id="KW-1185">Reference proteome</keyword>
<dbReference type="EMBL" id="CP012159">
    <property type="protein sequence ID" value="AKT43491.1"/>
    <property type="molecule type" value="Genomic_DNA"/>
</dbReference>
<dbReference type="Proteomes" id="UP000067626">
    <property type="component" value="Chromosome"/>
</dbReference>
<evidence type="ECO:0000313" key="1">
    <source>
        <dbReference type="EMBL" id="AKT43491.1"/>
    </source>
</evidence>
<accession>A0A0K1ERL9</accession>
<dbReference type="AlphaFoldDB" id="A0A0K1ERL9"/>